<evidence type="ECO:0000256" key="1">
    <source>
        <dbReference type="SAM" id="MobiDB-lite"/>
    </source>
</evidence>
<keyword evidence="3" id="KW-0560">Oxidoreductase</keyword>
<dbReference type="EMBL" id="LNXX01000053">
    <property type="protein sequence ID" value="KTC78763.1"/>
    <property type="molecule type" value="Genomic_DNA"/>
</dbReference>
<name>A0A378IJC2_9GAMM</name>
<feature type="transmembrane region" description="Helical" evidence="2">
    <location>
        <begin position="513"/>
        <end position="537"/>
    </location>
</feature>
<dbReference type="Gene3D" id="3.50.50.60">
    <property type="entry name" value="FAD/NAD(P)-binding domain"/>
    <property type="match status" value="1"/>
</dbReference>
<dbReference type="STRING" id="28085.Lcin_3378"/>
<keyword evidence="5" id="KW-1185">Reference proteome</keyword>
<dbReference type="GO" id="GO:0004502">
    <property type="term" value="F:kynurenine 3-monooxygenase activity"/>
    <property type="evidence" value="ECO:0007669"/>
    <property type="project" value="UniProtKB-EC"/>
</dbReference>
<evidence type="ECO:0000256" key="2">
    <source>
        <dbReference type="SAM" id="Phobius"/>
    </source>
</evidence>
<dbReference type="InterPro" id="IPR036188">
    <property type="entry name" value="FAD/NAD-bd_sf"/>
</dbReference>
<sequence length="711" mass="80525">MQSQQEIRAPLRQQMTQNNESGNSVDSSFSDAEVDTLIVGAGPIGLLNAIGLLQKNSQRKVLILEKREEYTRKHVVRFSAAKLTEFMEAIGAKGKKSIPELLELEKRLQENSAIRINELETILKNIALRMGAKIQHKEVKDVQKQIYDQYPKLECLIGCDGTHSTVSAQVFGIENQIKNSYDYVLQVRFEVSGPSSVNKVDLPTWPTYLQAYGLVGEEIVGKRSDGITPITMQIMIPKEDFDALKPYATAKDPIKPFNEEETKLQHIPDGIMQKVKGYLGFRLAHYTKHKVGEQIDMSDIRLSVNEAPATRAKQVVKYEEVNGRLICVMLAGDAALGLSYFKGVNAGLENMSKALVALNTESETERKAKLAAYATWFDQDLAPRKIKEVADYSKYIARLTESITSFLNRHLGRDFLMNTTQAERYAELYYLNQREARKNPSNPPSLDSAYPHRKNYFIAVLNSTPVPLSQYGKQTKDHFKKYFKTYKSNFYLYQDLLQPLNALRHILEGVAKIVFSPLAFIVFTPVNLAIFTYTVFINLSTMAEFKMHWNEIKTNFKSAAARMLDGLAEIGLGVVLAATSILLPIKLIVNSILTNREESRKIENNPGMVRLVEEAGRIAANDAFSTSKMHALLIDAHRKFKKSLGRMQYTQVSKEAENKAYNECNLHEPDSYKRYFNLFKTHDLQKQIAHVSKEEREVLSERAIADTPGKL</sequence>
<evidence type="ECO:0000313" key="5">
    <source>
        <dbReference type="Proteomes" id="UP000054854"/>
    </source>
</evidence>
<accession>A0A378IJC2</accession>
<dbReference type="Proteomes" id="UP000255316">
    <property type="component" value="Unassembled WGS sequence"/>
</dbReference>
<keyword evidence="2" id="KW-0812">Transmembrane</keyword>
<evidence type="ECO:0000313" key="6">
    <source>
        <dbReference type="Proteomes" id="UP000255316"/>
    </source>
</evidence>
<dbReference type="Proteomes" id="UP000054854">
    <property type="component" value="Unassembled WGS sequence"/>
</dbReference>
<feature type="region of interest" description="Disordered" evidence="1">
    <location>
        <begin position="1"/>
        <end position="28"/>
    </location>
</feature>
<reference evidence="3 5" key="1">
    <citation type="submission" date="2015-11" db="EMBL/GenBank/DDBJ databases">
        <title>Genomic analysis of 38 Legionella species identifies large and diverse effector repertoires.</title>
        <authorList>
            <person name="Burstein D."/>
            <person name="Amaro F."/>
            <person name="Zusman T."/>
            <person name="Lifshitz Z."/>
            <person name="Cohen O."/>
            <person name="Gilbert J.A."/>
            <person name="Pupko T."/>
            <person name="Shuman H.A."/>
            <person name="Segal G."/>
        </authorList>
    </citation>
    <scope>NUCLEOTIDE SEQUENCE [LARGE SCALE GENOMIC DNA]</scope>
    <source>
        <strain evidence="3 5">CDC#72-OH-14</strain>
    </source>
</reference>
<dbReference type="SUPFAM" id="SSF51905">
    <property type="entry name" value="FAD/NAD(P)-binding domain"/>
    <property type="match status" value="1"/>
</dbReference>
<keyword evidence="2" id="KW-0472">Membrane</keyword>
<dbReference type="OrthoDB" id="5639185at2"/>
<keyword evidence="2" id="KW-1133">Transmembrane helix</keyword>
<reference evidence="4 6" key="2">
    <citation type="submission" date="2018-06" db="EMBL/GenBank/DDBJ databases">
        <authorList>
            <consortium name="Pathogen Informatics"/>
            <person name="Doyle S."/>
        </authorList>
    </citation>
    <scope>NUCLEOTIDE SEQUENCE [LARGE SCALE GENOMIC DNA]</scope>
    <source>
        <strain evidence="4 6">NCTC12438</strain>
    </source>
</reference>
<evidence type="ECO:0000313" key="4">
    <source>
        <dbReference type="EMBL" id="STX35357.1"/>
    </source>
</evidence>
<protein>
    <submittedName>
        <fullName evidence="4">FAD binding domain</fullName>
    </submittedName>
    <submittedName>
        <fullName evidence="3">Kynurenine 3-monooxygenase</fullName>
        <ecNumber evidence="3">1.14.13.9</ecNumber>
    </submittedName>
</protein>
<evidence type="ECO:0000313" key="3">
    <source>
        <dbReference type="EMBL" id="KTC78763.1"/>
    </source>
</evidence>
<feature type="compositionally biased region" description="Polar residues" evidence="1">
    <location>
        <begin position="13"/>
        <end position="28"/>
    </location>
</feature>
<dbReference type="AlphaFoldDB" id="A0A378IJC2"/>
<gene>
    <name evidence="3" type="primary">kmo</name>
    <name evidence="3" type="ORF">Lcin_3378</name>
    <name evidence="4" type="ORF">NCTC12438_01972</name>
</gene>
<proteinExistence type="predicted"/>
<dbReference type="EC" id="1.14.13.9" evidence="3"/>
<dbReference type="RefSeq" id="WP_058466465.1">
    <property type="nucleotide sequence ID" value="NZ_CAAAHQ010000015.1"/>
</dbReference>
<organism evidence="4 6">
    <name type="scientific">Legionella cincinnatiensis</name>
    <dbReference type="NCBI Taxonomy" id="28085"/>
    <lineage>
        <taxon>Bacteria</taxon>
        <taxon>Pseudomonadati</taxon>
        <taxon>Pseudomonadota</taxon>
        <taxon>Gammaproteobacteria</taxon>
        <taxon>Legionellales</taxon>
        <taxon>Legionellaceae</taxon>
        <taxon>Legionella</taxon>
    </lineage>
</organism>
<feature type="transmembrane region" description="Helical" evidence="2">
    <location>
        <begin position="570"/>
        <end position="593"/>
    </location>
</feature>
<dbReference type="EMBL" id="UGNX01000001">
    <property type="protein sequence ID" value="STX35357.1"/>
    <property type="molecule type" value="Genomic_DNA"/>
</dbReference>